<keyword evidence="1" id="KW-0732">Signal</keyword>
<feature type="chain" id="PRO_5047023108" description="Lipoprotein" evidence="1">
    <location>
        <begin position="25"/>
        <end position="137"/>
    </location>
</feature>
<comment type="caution">
    <text evidence="2">The sequence shown here is derived from an EMBL/GenBank/DDBJ whole genome shotgun (WGS) entry which is preliminary data.</text>
</comment>
<protein>
    <recommendedName>
        <fullName evidence="4">Lipoprotein</fullName>
    </recommendedName>
</protein>
<gene>
    <name evidence="2" type="ORF">FE394_09045</name>
</gene>
<evidence type="ECO:0000313" key="3">
    <source>
        <dbReference type="Proteomes" id="UP001271640"/>
    </source>
</evidence>
<organism evidence="2 3">
    <name type="scientific">Xenorhabdus littoralis</name>
    <dbReference type="NCBI Taxonomy" id="2582835"/>
    <lineage>
        <taxon>Bacteria</taxon>
        <taxon>Pseudomonadati</taxon>
        <taxon>Pseudomonadota</taxon>
        <taxon>Gammaproteobacteria</taxon>
        <taxon>Enterobacterales</taxon>
        <taxon>Morganellaceae</taxon>
        <taxon>Xenorhabdus</taxon>
    </lineage>
</organism>
<reference evidence="3" key="1">
    <citation type="journal article" date="2024" name="Toxins">
        <title>Genome Sequence Analysis of Native Xenorhabdus Strains Isolated from Entomopathogenic Nematodes in Argentina.</title>
        <authorList>
            <person name="Palma L."/>
            <person name="Frizzo L."/>
            <person name="Kaiser S."/>
            <person name="Berry C."/>
            <person name="Caballero P."/>
            <person name="Bode H.B."/>
            <person name="Del Valle E.E."/>
        </authorList>
    </citation>
    <scope>NUCLEOTIDE SEQUENCE [LARGE SCALE GENOMIC DNA]</scope>
    <source>
        <strain evidence="3">Reich</strain>
    </source>
</reference>
<feature type="signal peptide" evidence="1">
    <location>
        <begin position="1"/>
        <end position="24"/>
    </location>
</feature>
<evidence type="ECO:0008006" key="4">
    <source>
        <dbReference type="Google" id="ProtNLM"/>
    </source>
</evidence>
<evidence type="ECO:0000256" key="1">
    <source>
        <dbReference type="SAM" id="SignalP"/>
    </source>
</evidence>
<accession>A0ABU4SLC8</accession>
<name>A0ABU4SLC8_9GAMM</name>
<evidence type="ECO:0000313" key="2">
    <source>
        <dbReference type="EMBL" id="MDX7999345.1"/>
    </source>
</evidence>
<dbReference type="EMBL" id="VCDP01000030">
    <property type="protein sequence ID" value="MDX7999345.1"/>
    <property type="molecule type" value="Genomic_DNA"/>
</dbReference>
<dbReference type="Proteomes" id="UP001271640">
    <property type="component" value="Unassembled WGS sequence"/>
</dbReference>
<keyword evidence="3" id="KW-1185">Reference proteome</keyword>
<sequence>MRKIFFAATFVLSSLLLMSGCTTLQPPTQEEMSSANYGELPGNYEEQIKNAMSASLKDPYTAHYRFLKPFKGYTQDGEWSPSKGSVAYGWIVPVYVNAKNSYGGYVGERRYVYIFSGGVLYDTTTNDMFNRVQPLNQ</sequence>
<proteinExistence type="predicted"/>
<dbReference type="PROSITE" id="PS51257">
    <property type="entry name" value="PROKAR_LIPOPROTEIN"/>
    <property type="match status" value="1"/>
</dbReference>